<evidence type="ECO:0000313" key="2">
    <source>
        <dbReference type="Proteomes" id="UP000183316"/>
    </source>
</evidence>
<accession>A0A192CFB9</accession>
<name>A0A192CFB9_ECO25</name>
<dbReference type="EMBL" id="CP015085">
    <property type="protein sequence ID" value="ANK04224.1"/>
    <property type="molecule type" value="Genomic_DNA"/>
</dbReference>
<dbReference type="Proteomes" id="UP000183316">
    <property type="component" value="Chromosome"/>
</dbReference>
<gene>
    <name evidence="1" type="ORF">WLH_02963</name>
</gene>
<protein>
    <submittedName>
        <fullName evidence="1">Uncharacterized protein</fullName>
    </submittedName>
</protein>
<proteinExistence type="predicted"/>
<reference evidence="1 2" key="1">
    <citation type="submission" date="2016-03" db="EMBL/GenBank/DDBJ databases">
        <title>Genome Sequence and Comparative Pathogenic Determinants of Uropathogenic Escherichia coli O25b:H4, a Clinical Isolate from Saudi Arabia.</title>
        <authorList>
            <person name="Alyamani E.A.J."/>
            <person name="Khiyami M.A."/>
            <person name="Booq R.Y."/>
            <person name="Bahwerth F.S."/>
            <person name="Vaisvil B."/>
            <person name="Schmitt D.P."/>
            <person name="Kapatral V."/>
        </authorList>
    </citation>
    <scope>NUCLEOTIDE SEQUENCE [LARGE SCALE GENOMIC DNA]</scope>
    <source>
        <strain evidence="1 2">O25b:H4</strain>
    </source>
</reference>
<dbReference type="AlphaFoldDB" id="A0A192CFB9"/>
<organism evidence="1 2">
    <name type="scientific">Escherichia coli O25b:H4</name>
    <dbReference type="NCBI Taxonomy" id="941280"/>
    <lineage>
        <taxon>Bacteria</taxon>
        <taxon>Pseudomonadati</taxon>
        <taxon>Pseudomonadota</taxon>
        <taxon>Gammaproteobacteria</taxon>
        <taxon>Enterobacterales</taxon>
        <taxon>Enterobacteriaceae</taxon>
        <taxon>Escherichia</taxon>
    </lineage>
</organism>
<evidence type="ECO:0000313" key="1">
    <source>
        <dbReference type="EMBL" id="ANK04224.1"/>
    </source>
</evidence>
<sequence>MQFSIHFNIPPANYAHNLNLTENNPFRDTTFVF</sequence>